<name>A0A7X6D1Z7_9ACTN</name>
<protein>
    <submittedName>
        <fullName evidence="2">Uncharacterized protein</fullName>
    </submittedName>
</protein>
<dbReference type="RefSeq" id="WP_167970875.1">
    <property type="nucleotide sequence ID" value="NZ_BHZG01000030.1"/>
</dbReference>
<feature type="region of interest" description="Disordered" evidence="1">
    <location>
        <begin position="134"/>
        <end position="158"/>
    </location>
</feature>
<reference evidence="2 3" key="1">
    <citation type="submission" date="2020-03" db="EMBL/GenBank/DDBJ databases">
        <title>Draft genome of Streptomyces sp. ventii, isolated from the Axial Seamount in the Pacific Ocean, and resequencing of the two type strains Streptomyces lonarensis strain NCL 716 and Streptomyces bohaiensis strain 11A07.</title>
        <authorList>
            <person name="Loughran R.M."/>
            <person name="Pfannmuller K.M."/>
            <person name="Wasson B.J."/>
            <person name="Deadmond M.C."/>
            <person name="Paddock B.E."/>
            <person name="Koyack M.J."/>
            <person name="Gallegos D.A."/>
            <person name="Mitchell E.A."/>
            <person name="Ushijima B."/>
            <person name="Saw J.H."/>
            <person name="Mcphail K.L."/>
            <person name="Videau P."/>
        </authorList>
    </citation>
    <scope>NUCLEOTIDE SEQUENCE [LARGE SCALE GENOMIC DNA]</scope>
    <source>
        <strain evidence="2 3">NCL716</strain>
    </source>
</reference>
<sequence length="158" mass="17215">MPDETSAERSRSWPPRGIAVSVLVSMGAWMVFGSPGGEPRTPPEQTLDGWRVVPGQTAEDARCGFEGEWAVLEYVAAPPTRVGEDLFVQTGDRWEFEDDWEAANLQVAIIGDPLPGSPQEGMDALDLAERLQSAPADWRHGGRTACVTEGEERQGPPR</sequence>
<evidence type="ECO:0000313" key="2">
    <source>
        <dbReference type="EMBL" id="NJQ06619.1"/>
    </source>
</evidence>
<organism evidence="2 3">
    <name type="scientific">Streptomyces lonarensis</name>
    <dbReference type="NCBI Taxonomy" id="700599"/>
    <lineage>
        <taxon>Bacteria</taxon>
        <taxon>Bacillati</taxon>
        <taxon>Actinomycetota</taxon>
        <taxon>Actinomycetes</taxon>
        <taxon>Kitasatosporales</taxon>
        <taxon>Streptomycetaceae</taxon>
        <taxon>Streptomyces</taxon>
    </lineage>
</organism>
<dbReference type="EMBL" id="JAAVJD010000097">
    <property type="protein sequence ID" value="NJQ06619.1"/>
    <property type="molecule type" value="Genomic_DNA"/>
</dbReference>
<comment type="caution">
    <text evidence="2">The sequence shown here is derived from an EMBL/GenBank/DDBJ whole genome shotgun (WGS) entry which is preliminary data.</text>
</comment>
<evidence type="ECO:0000313" key="3">
    <source>
        <dbReference type="Proteomes" id="UP000578686"/>
    </source>
</evidence>
<proteinExistence type="predicted"/>
<evidence type="ECO:0000256" key="1">
    <source>
        <dbReference type="SAM" id="MobiDB-lite"/>
    </source>
</evidence>
<dbReference type="AlphaFoldDB" id="A0A7X6D1Z7"/>
<dbReference type="Proteomes" id="UP000578686">
    <property type="component" value="Unassembled WGS sequence"/>
</dbReference>
<gene>
    <name evidence="2" type="ORF">HCN56_13765</name>
</gene>
<accession>A0A7X6D1Z7</accession>
<keyword evidence="3" id="KW-1185">Reference proteome</keyword>